<protein>
    <submittedName>
        <fullName evidence="2">Uncharacterized protein</fullName>
    </submittedName>
</protein>
<evidence type="ECO:0000313" key="2">
    <source>
        <dbReference type="EMBL" id="KAJ1171751.1"/>
    </source>
</evidence>
<feature type="region of interest" description="Disordered" evidence="1">
    <location>
        <begin position="111"/>
        <end position="147"/>
    </location>
</feature>
<organism evidence="2 3">
    <name type="scientific">Pleurodeles waltl</name>
    <name type="common">Iberian ribbed newt</name>
    <dbReference type="NCBI Taxonomy" id="8319"/>
    <lineage>
        <taxon>Eukaryota</taxon>
        <taxon>Metazoa</taxon>
        <taxon>Chordata</taxon>
        <taxon>Craniata</taxon>
        <taxon>Vertebrata</taxon>
        <taxon>Euteleostomi</taxon>
        <taxon>Amphibia</taxon>
        <taxon>Batrachia</taxon>
        <taxon>Caudata</taxon>
        <taxon>Salamandroidea</taxon>
        <taxon>Salamandridae</taxon>
        <taxon>Pleurodelinae</taxon>
        <taxon>Pleurodeles</taxon>
    </lineage>
</organism>
<keyword evidence="3" id="KW-1185">Reference proteome</keyword>
<gene>
    <name evidence="2" type="ORF">NDU88_003609</name>
</gene>
<sequence>MAYFAGEEEYYQEEVEAPFPEQMEERLVQALGHHVQDSVNQALIKALKPFTAPLVRYGRRDLMGHISTGSGAKDPIPRDAGLPSKGLLAPLSSAEIVAQMASAVINDHEYSLDLQPPSDNFIPPSGAPREFSQSSESHNRRQTQAKS</sequence>
<accession>A0AAV7T5U8</accession>
<reference evidence="2" key="1">
    <citation type="journal article" date="2022" name="bioRxiv">
        <title>Sequencing and chromosome-scale assembly of the giantPleurodeles waltlgenome.</title>
        <authorList>
            <person name="Brown T."/>
            <person name="Elewa A."/>
            <person name="Iarovenko S."/>
            <person name="Subramanian E."/>
            <person name="Araus A.J."/>
            <person name="Petzold A."/>
            <person name="Susuki M."/>
            <person name="Suzuki K.-i.T."/>
            <person name="Hayashi T."/>
            <person name="Toyoda A."/>
            <person name="Oliveira C."/>
            <person name="Osipova E."/>
            <person name="Leigh N.D."/>
            <person name="Simon A."/>
            <person name="Yun M.H."/>
        </authorList>
    </citation>
    <scope>NUCLEOTIDE SEQUENCE</scope>
    <source>
        <strain evidence="2">20211129_DDA</strain>
        <tissue evidence="2">Liver</tissue>
    </source>
</reference>
<dbReference type="EMBL" id="JANPWB010000007">
    <property type="protein sequence ID" value="KAJ1171751.1"/>
    <property type="molecule type" value="Genomic_DNA"/>
</dbReference>
<evidence type="ECO:0000313" key="3">
    <source>
        <dbReference type="Proteomes" id="UP001066276"/>
    </source>
</evidence>
<comment type="caution">
    <text evidence="2">The sequence shown here is derived from an EMBL/GenBank/DDBJ whole genome shotgun (WGS) entry which is preliminary data.</text>
</comment>
<dbReference type="AlphaFoldDB" id="A0AAV7T5U8"/>
<dbReference type="Proteomes" id="UP001066276">
    <property type="component" value="Chromosome 4_1"/>
</dbReference>
<name>A0AAV7T5U8_PLEWA</name>
<proteinExistence type="predicted"/>
<evidence type="ECO:0000256" key="1">
    <source>
        <dbReference type="SAM" id="MobiDB-lite"/>
    </source>
</evidence>